<dbReference type="VEuPathDB" id="AmoebaDB:NfTy_022110"/>
<protein>
    <submittedName>
        <fullName evidence="2">Uncharacterized protein</fullName>
    </submittedName>
</protein>
<reference evidence="2 3" key="1">
    <citation type="journal article" date="2019" name="Sci. Rep.">
        <title>Nanopore sequencing improves the draft genome of the human pathogenic amoeba Naegleria fowleri.</title>
        <authorList>
            <person name="Liechti N."/>
            <person name="Schurch N."/>
            <person name="Bruggmann R."/>
            <person name="Wittwer M."/>
        </authorList>
    </citation>
    <scope>NUCLEOTIDE SEQUENCE [LARGE SCALE GENOMIC DNA]</scope>
    <source>
        <strain evidence="2 3">ATCC 30894</strain>
    </source>
</reference>
<gene>
    <name evidence="2" type="ORF">FDP41_011846</name>
</gene>
<organism evidence="2 3">
    <name type="scientific">Naegleria fowleri</name>
    <name type="common">Brain eating amoeba</name>
    <dbReference type="NCBI Taxonomy" id="5763"/>
    <lineage>
        <taxon>Eukaryota</taxon>
        <taxon>Discoba</taxon>
        <taxon>Heterolobosea</taxon>
        <taxon>Tetramitia</taxon>
        <taxon>Eutetramitia</taxon>
        <taxon>Vahlkampfiidae</taxon>
        <taxon>Naegleria</taxon>
    </lineage>
</organism>
<dbReference type="VEuPathDB" id="AmoebaDB:FDP41_011846"/>
<feature type="chain" id="PRO_5025581872" evidence="1">
    <location>
        <begin position="28"/>
        <end position="238"/>
    </location>
</feature>
<dbReference type="OrthoDB" id="10370644at2759"/>
<proteinExistence type="predicted"/>
<accession>A0A6A5C9F3</accession>
<evidence type="ECO:0000313" key="2">
    <source>
        <dbReference type="EMBL" id="KAF0981985.1"/>
    </source>
</evidence>
<dbReference type="Proteomes" id="UP000444721">
    <property type="component" value="Unassembled WGS sequence"/>
</dbReference>
<name>A0A6A5C9F3_NAEFO</name>
<keyword evidence="3" id="KW-1185">Reference proteome</keyword>
<evidence type="ECO:0000256" key="1">
    <source>
        <dbReference type="SAM" id="SignalP"/>
    </source>
</evidence>
<comment type="caution">
    <text evidence="2">The sequence shown here is derived from an EMBL/GenBank/DDBJ whole genome shotgun (WGS) entry which is preliminary data.</text>
</comment>
<keyword evidence="1" id="KW-0732">Signal</keyword>
<sequence length="238" mass="27512">MSVKASSFLFTICLISVVVFCCKYCQSGTVTTTNNTLKYFDELEKYGKDLRNYTNLSASLNNLPFEKEARSLIQSVLNKEESLWKEFASARTRLMISRKTIEDLRSELPKADDEHKLIKHLDYIVQEEIKVDDDDLSEMLTSAEESTRTSQDDIKELLQEQHQDLERYNEQYLKKVVMYEFGLESRNRTISTVASVLKDHSFKTAFEMCKAVAKELATELQISCKKFKKSASRSSKFT</sequence>
<dbReference type="EMBL" id="VFQX01000012">
    <property type="protein sequence ID" value="KAF0981985.1"/>
    <property type="molecule type" value="Genomic_DNA"/>
</dbReference>
<dbReference type="GeneID" id="68119061"/>
<dbReference type="AlphaFoldDB" id="A0A6A5C9F3"/>
<evidence type="ECO:0000313" key="3">
    <source>
        <dbReference type="Proteomes" id="UP000444721"/>
    </source>
</evidence>
<dbReference type="RefSeq" id="XP_044566698.1">
    <property type="nucleotide sequence ID" value="XM_044702300.1"/>
</dbReference>
<feature type="signal peptide" evidence="1">
    <location>
        <begin position="1"/>
        <end position="27"/>
    </location>
</feature>
<dbReference type="VEuPathDB" id="AmoebaDB:NF0049970"/>